<proteinExistence type="predicted"/>
<feature type="non-terminal residue" evidence="1">
    <location>
        <position position="68"/>
    </location>
</feature>
<name>A0ACA9SZY6_9GLOM</name>
<dbReference type="EMBL" id="CAJVQC010170310">
    <property type="protein sequence ID" value="CAG8850348.1"/>
    <property type="molecule type" value="Genomic_DNA"/>
</dbReference>
<protein>
    <submittedName>
        <fullName evidence="1">13082_t:CDS:1</fullName>
    </submittedName>
</protein>
<reference evidence="1" key="1">
    <citation type="submission" date="2021-06" db="EMBL/GenBank/DDBJ databases">
        <authorList>
            <person name="Kallberg Y."/>
            <person name="Tangrot J."/>
            <person name="Rosling A."/>
        </authorList>
    </citation>
    <scope>NUCLEOTIDE SEQUENCE</scope>
    <source>
        <strain evidence="1">MA461A</strain>
    </source>
</reference>
<evidence type="ECO:0000313" key="1">
    <source>
        <dbReference type="EMBL" id="CAG8850348.1"/>
    </source>
</evidence>
<sequence>NPPINKSQQRSQNTSDYVVNCLDCGQEYETDKNKKPHSNCWYCQSKNIQEPAHGSTTKSPSLVVASNN</sequence>
<gene>
    <name evidence="1" type="ORF">RPERSI_LOCUS36044</name>
</gene>
<comment type="caution">
    <text evidence="1">The sequence shown here is derived from an EMBL/GenBank/DDBJ whole genome shotgun (WGS) entry which is preliminary data.</text>
</comment>
<evidence type="ECO:0000313" key="2">
    <source>
        <dbReference type="Proteomes" id="UP000789920"/>
    </source>
</evidence>
<keyword evidence="2" id="KW-1185">Reference proteome</keyword>
<dbReference type="Proteomes" id="UP000789920">
    <property type="component" value="Unassembled WGS sequence"/>
</dbReference>
<feature type="non-terminal residue" evidence="1">
    <location>
        <position position="1"/>
    </location>
</feature>
<organism evidence="1 2">
    <name type="scientific">Racocetra persica</name>
    <dbReference type="NCBI Taxonomy" id="160502"/>
    <lineage>
        <taxon>Eukaryota</taxon>
        <taxon>Fungi</taxon>
        <taxon>Fungi incertae sedis</taxon>
        <taxon>Mucoromycota</taxon>
        <taxon>Glomeromycotina</taxon>
        <taxon>Glomeromycetes</taxon>
        <taxon>Diversisporales</taxon>
        <taxon>Gigasporaceae</taxon>
        <taxon>Racocetra</taxon>
    </lineage>
</organism>
<accession>A0ACA9SZY6</accession>